<dbReference type="PANTHER" id="PTHR38036:SF1">
    <property type="entry name" value="UPF0250 PROTEIN YBED"/>
    <property type="match status" value="1"/>
</dbReference>
<dbReference type="Pfam" id="PF04359">
    <property type="entry name" value="DUF493"/>
    <property type="match status" value="1"/>
</dbReference>
<comment type="similarity">
    <text evidence="1">Belongs to the UPF0250 family.</text>
</comment>
<comment type="caution">
    <text evidence="2">The sequence shown here is derived from an EMBL/GenBank/DDBJ whole genome shotgun (WGS) entry which is preliminary data.</text>
</comment>
<dbReference type="SUPFAM" id="SSF117991">
    <property type="entry name" value="YbeD/HP0495-like"/>
    <property type="match status" value="1"/>
</dbReference>
<keyword evidence="3" id="KW-1185">Reference proteome</keyword>
<protein>
    <submittedName>
        <fullName evidence="2">Uncharacterized protein</fullName>
    </submittedName>
</protein>
<evidence type="ECO:0000313" key="3">
    <source>
        <dbReference type="Proteomes" id="UP000033618"/>
    </source>
</evidence>
<gene>
    <name evidence="2" type="ORF">WM40_05250</name>
</gene>
<dbReference type="AlphaFoldDB" id="A0A0F5K3M9"/>
<dbReference type="PATRIC" id="fig|28092.6.peg.1248"/>
<dbReference type="InterPro" id="IPR007454">
    <property type="entry name" value="UPF0250_YbeD-like"/>
</dbReference>
<dbReference type="InterPro" id="IPR027471">
    <property type="entry name" value="YbeD-like_sf"/>
</dbReference>
<proteinExistence type="inferred from homology"/>
<reference evidence="2 3" key="1">
    <citation type="submission" date="2015-03" db="EMBL/GenBank/DDBJ databases">
        <title>Draft Genome Sequence of Burkholderia andropogonis type strain ICMP2807, isolated from Sorghum bicolor.</title>
        <authorList>
            <person name="Lopes-Santos L."/>
            <person name="Castro D.B."/>
            <person name="Ottoboni L.M."/>
            <person name="Park D."/>
            <person name="Weirc B.S."/>
            <person name="Destefano S.A."/>
        </authorList>
    </citation>
    <scope>NUCLEOTIDE SEQUENCE [LARGE SCALE GENOMIC DNA]</scope>
    <source>
        <strain evidence="2 3">ICMP2807</strain>
    </source>
</reference>
<dbReference type="Gene3D" id="3.30.70.260">
    <property type="match status" value="1"/>
</dbReference>
<name>A0A0F5K3M9_9BURK</name>
<accession>A0A0F5K3M9</accession>
<organism evidence="2 3">
    <name type="scientific">Robbsia andropogonis</name>
    <dbReference type="NCBI Taxonomy" id="28092"/>
    <lineage>
        <taxon>Bacteria</taxon>
        <taxon>Pseudomonadati</taxon>
        <taxon>Pseudomonadota</taxon>
        <taxon>Betaproteobacteria</taxon>
        <taxon>Burkholderiales</taxon>
        <taxon>Burkholderiaceae</taxon>
        <taxon>Robbsia</taxon>
    </lineage>
</organism>
<dbReference type="STRING" id="28092.WM40_05250"/>
<evidence type="ECO:0000256" key="1">
    <source>
        <dbReference type="ARBA" id="ARBA00008460"/>
    </source>
</evidence>
<dbReference type="EMBL" id="LAQU01000004">
    <property type="protein sequence ID" value="KKB64499.1"/>
    <property type="molecule type" value="Genomic_DNA"/>
</dbReference>
<evidence type="ECO:0000313" key="2">
    <source>
        <dbReference type="EMBL" id="KKB64499.1"/>
    </source>
</evidence>
<sequence length="70" mass="7767">MGQAGPDFQETVLKLVEQYDATLDRSKVEVRPSSSGKYTGLTVIIRAQSRAQLDDIYRAVTAHPTVKFVL</sequence>
<dbReference type="PANTHER" id="PTHR38036">
    <property type="entry name" value="UPF0250 PROTEIN YBED"/>
    <property type="match status" value="1"/>
</dbReference>
<dbReference type="Proteomes" id="UP000033618">
    <property type="component" value="Unassembled WGS sequence"/>
</dbReference>